<dbReference type="SUPFAM" id="SSF47954">
    <property type="entry name" value="Cyclin-like"/>
    <property type="match status" value="1"/>
</dbReference>
<evidence type="ECO:0008006" key="3">
    <source>
        <dbReference type="Google" id="ProtNLM"/>
    </source>
</evidence>
<protein>
    <recommendedName>
        <fullName evidence="3">Cyclin, N-terminal domain containing protein</fullName>
    </recommendedName>
</protein>
<accession>A0A1J4J907</accession>
<reference evidence="1" key="1">
    <citation type="submission" date="2016-10" db="EMBL/GenBank/DDBJ databases">
        <authorList>
            <person name="Benchimol M."/>
            <person name="Almeida L.G."/>
            <person name="Vasconcelos A.T."/>
            <person name="Perreira-Neves A."/>
            <person name="Rosa I.A."/>
            <person name="Tasca T."/>
            <person name="Bogo M.R."/>
            <person name="de Souza W."/>
        </authorList>
    </citation>
    <scope>NUCLEOTIDE SEQUENCE [LARGE SCALE GENOMIC DNA]</scope>
    <source>
        <strain evidence="1">K</strain>
    </source>
</reference>
<dbReference type="InterPro" id="IPR036915">
    <property type="entry name" value="Cyclin-like_sf"/>
</dbReference>
<evidence type="ECO:0000313" key="1">
    <source>
        <dbReference type="EMBL" id="OHS93893.1"/>
    </source>
</evidence>
<proteinExistence type="predicted"/>
<keyword evidence="2" id="KW-1185">Reference proteome</keyword>
<dbReference type="GeneID" id="94825399"/>
<dbReference type="AlphaFoldDB" id="A0A1J4J907"/>
<dbReference type="VEuPathDB" id="TrichDB:TRFO_02456"/>
<sequence length="259" mass="30239">MVTIIRMEENPNWNLPLITESWKLICDAGRQLKIPLSPTISTAMFYLHHYFEVSGQLDLTLFQIVILATFVSSKTEETFCKADDVIQSFVTSATTRDSRVLQILGTSLEELECLHNINSDDFEDFRKKLLDSELDFMTEMKWTFPNQNPFFVLSKWVSIIGKELGQMPKSLEQTTIDILSILYLFPDSIHIDIKDLAASALEYSWRKLQFSTTEGIPHWTKFIEYDVNGPVFYTLLERITNWENEKNSEKEEEKKEKRE</sequence>
<comment type="caution">
    <text evidence="1">The sequence shown here is derived from an EMBL/GenBank/DDBJ whole genome shotgun (WGS) entry which is preliminary data.</text>
</comment>
<name>A0A1J4J907_9EUKA</name>
<organism evidence="1 2">
    <name type="scientific">Tritrichomonas foetus</name>
    <dbReference type="NCBI Taxonomy" id="1144522"/>
    <lineage>
        <taxon>Eukaryota</taxon>
        <taxon>Metamonada</taxon>
        <taxon>Parabasalia</taxon>
        <taxon>Tritrichomonadida</taxon>
        <taxon>Tritrichomonadidae</taxon>
        <taxon>Tritrichomonas</taxon>
    </lineage>
</organism>
<evidence type="ECO:0000313" key="2">
    <source>
        <dbReference type="Proteomes" id="UP000179807"/>
    </source>
</evidence>
<dbReference type="Gene3D" id="1.10.472.10">
    <property type="entry name" value="Cyclin-like"/>
    <property type="match status" value="1"/>
</dbReference>
<dbReference type="EMBL" id="MLAK01001370">
    <property type="protein sequence ID" value="OHS93893.1"/>
    <property type="molecule type" value="Genomic_DNA"/>
</dbReference>
<dbReference type="RefSeq" id="XP_068347030.1">
    <property type="nucleotide sequence ID" value="XM_068490695.1"/>
</dbReference>
<dbReference type="Proteomes" id="UP000179807">
    <property type="component" value="Unassembled WGS sequence"/>
</dbReference>
<gene>
    <name evidence="1" type="ORF">TRFO_02456</name>
</gene>